<dbReference type="KEGG" id="aia:AWH56_005585"/>
<reference evidence="1 2" key="2">
    <citation type="journal article" date="2019" name="Int. J. Syst. Evol. Microbiol.">
        <title>Anaerobacillus isosaccharinicus sp. nov., an alkaliphilic bacterium which degrades isosaccharinic acid.</title>
        <authorList>
            <person name="Bassil N.M."/>
            <person name="Lloyd J.R."/>
        </authorList>
    </citation>
    <scope>NUCLEOTIDE SEQUENCE [LARGE SCALE GENOMIC DNA]</scope>
    <source>
        <strain evidence="1 2">NB2006</strain>
    </source>
</reference>
<reference evidence="1 2" key="1">
    <citation type="journal article" date="2017" name="Genome Announc.">
        <title>Draft Genome Sequences of Four Alkaliphilic Bacteria Belonging to the Anaerobacillus Genus.</title>
        <authorList>
            <person name="Bassil N.M."/>
            <person name="Lloyd J.R."/>
        </authorList>
    </citation>
    <scope>NUCLEOTIDE SEQUENCE [LARGE SCALE GENOMIC DNA]</scope>
    <source>
        <strain evidence="1 2">NB2006</strain>
    </source>
</reference>
<name>A0A7S7RCJ9_9BACI</name>
<protein>
    <submittedName>
        <fullName evidence="1">Uncharacterized protein</fullName>
    </submittedName>
</protein>
<accession>A0A7S7RCJ9</accession>
<evidence type="ECO:0000313" key="1">
    <source>
        <dbReference type="EMBL" id="QOY37114.1"/>
    </source>
</evidence>
<evidence type="ECO:0000313" key="2">
    <source>
        <dbReference type="Proteomes" id="UP000180175"/>
    </source>
</evidence>
<dbReference type="InterPro" id="IPR058930">
    <property type="entry name" value="YwzD"/>
</dbReference>
<dbReference type="AlphaFoldDB" id="A0A7S7RCJ9"/>
<proteinExistence type="predicted"/>
<dbReference type="Proteomes" id="UP000180175">
    <property type="component" value="Chromosome"/>
</dbReference>
<keyword evidence="2" id="KW-1185">Reference proteome</keyword>
<organism evidence="1 2">
    <name type="scientific">Anaerobacillus isosaccharinicus</name>
    <dbReference type="NCBI Taxonomy" id="1532552"/>
    <lineage>
        <taxon>Bacteria</taxon>
        <taxon>Bacillati</taxon>
        <taxon>Bacillota</taxon>
        <taxon>Bacilli</taxon>
        <taxon>Bacillales</taxon>
        <taxon>Bacillaceae</taxon>
        <taxon>Anaerobacillus</taxon>
    </lineage>
</organism>
<dbReference type="Pfam" id="PF26162">
    <property type="entry name" value="YwzD"/>
    <property type="match status" value="1"/>
</dbReference>
<dbReference type="EMBL" id="CP063356">
    <property type="protein sequence ID" value="QOY37114.1"/>
    <property type="molecule type" value="Genomic_DNA"/>
</dbReference>
<dbReference type="RefSeq" id="WP_159432559.1">
    <property type="nucleotide sequence ID" value="NZ_CP063356.2"/>
</dbReference>
<gene>
    <name evidence="1" type="ORF">AWH56_005585</name>
</gene>
<sequence>MFDQLNQDRLVYILKEVRKLGDSNDSLSSKELINEIEKMLLVSEEA</sequence>